<dbReference type="Pfam" id="PF02758">
    <property type="entry name" value="PYRIN"/>
    <property type="match status" value="1"/>
</dbReference>
<dbReference type="Gene3D" id="1.10.533.10">
    <property type="entry name" value="Death Domain, Fas"/>
    <property type="match status" value="1"/>
</dbReference>
<dbReference type="EMBL" id="VHII01000007">
    <property type="protein sequence ID" value="KAF1388302.1"/>
    <property type="molecule type" value="Genomic_DNA"/>
</dbReference>
<gene>
    <name evidence="3" type="ORF">PFLUV_G00088790</name>
</gene>
<dbReference type="SMART" id="SM01289">
    <property type="entry name" value="PYRIN"/>
    <property type="match status" value="1"/>
</dbReference>
<dbReference type="PROSITE" id="PS50824">
    <property type="entry name" value="DAPIN"/>
    <property type="match status" value="1"/>
</dbReference>
<comment type="caution">
    <text evidence="3">The sequence shown here is derived from an EMBL/GenBank/DDBJ whole genome shotgun (WGS) entry which is preliminary data.</text>
</comment>
<dbReference type="InterPro" id="IPR011029">
    <property type="entry name" value="DEATH-like_dom_sf"/>
</dbReference>
<sequence>MVHTTIKKALKNTLQDLRREDFLEFCHQLKDRREEPRVRYRDVENKSVLQITDLLVSTFTERGALPVALSILKLINCNQEAETLYSETRACVDVKGDPTFRKTSSGELDTKPSQEALNHKAGRWPFSSPVTGKTPQEVEAEAEARVLSEGGDPRNERLVLSRFMIQFGQYKDQTFKWLLENDLSYAAKMVACHEKQRQNTKCQSSLMANKDSLTRYAIAYPEVLQEVRFHRGYERSLQSGQEGKALVGFGKHRSETLEDLYESKDRDKISYINFLRNKKSTCDQGSKMDIAVRYILQRDKKQAAASRKRRASSDTRTGAPPKVAAKRGGRPGVGGRGGW</sequence>
<dbReference type="Proteomes" id="UP000465112">
    <property type="component" value="Chromosome 7"/>
</dbReference>
<dbReference type="InterPro" id="IPR004020">
    <property type="entry name" value="DAPIN"/>
</dbReference>
<dbReference type="SUPFAM" id="SSF47986">
    <property type="entry name" value="DEATH domain"/>
    <property type="match status" value="1"/>
</dbReference>
<evidence type="ECO:0000313" key="3">
    <source>
        <dbReference type="EMBL" id="KAF1388302.1"/>
    </source>
</evidence>
<evidence type="ECO:0000259" key="2">
    <source>
        <dbReference type="PROSITE" id="PS50824"/>
    </source>
</evidence>
<name>A0A6A5FIC9_PERFL</name>
<reference evidence="3 4" key="1">
    <citation type="submission" date="2019-06" db="EMBL/GenBank/DDBJ databases">
        <title>A chromosome-scale genome assembly of the European perch, Perca fluviatilis.</title>
        <authorList>
            <person name="Roques C."/>
            <person name="Zahm M."/>
            <person name="Cabau C."/>
            <person name="Klopp C."/>
            <person name="Bouchez O."/>
            <person name="Donnadieu C."/>
            <person name="Kuhl H."/>
            <person name="Gislard M."/>
            <person name="Guendouz S."/>
            <person name="Journot L."/>
            <person name="Haffray P."/>
            <person name="Bestin A."/>
            <person name="Morvezen R."/>
            <person name="Feron R."/>
            <person name="Wen M."/>
            <person name="Jouanno E."/>
            <person name="Herpin A."/>
            <person name="Schartl M."/>
            <person name="Postlethwait J."/>
            <person name="Schaerlinger B."/>
            <person name="Chardard D."/>
            <person name="Lecocq T."/>
            <person name="Poncet C."/>
            <person name="Jaffrelo L."/>
            <person name="Lampietro C."/>
            <person name="Guiguen Y."/>
        </authorList>
    </citation>
    <scope>NUCLEOTIDE SEQUENCE [LARGE SCALE GENOMIC DNA]</scope>
    <source>
        <tissue evidence="3">Blood</tissue>
    </source>
</reference>
<protein>
    <recommendedName>
        <fullName evidence="2">Pyrin domain-containing protein</fullName>
    </recommendedName>
</protein>
<organism evidence="3 4">
    <name type="scientific">Perca fluviatilis</name>
    <name type="common">European perch</name>
    <dbReference type="NCBI Taxonomy" id="8168"/>
    <lineage>
        <taxon>Eukaryota</taxon>
        <taxon>Metazoa</taxon>
        <taxon>Chordata</taxon>
        <taxon>Craniata</taxon>
        <taxon>Vertebrata</taxon>
        <taxon>Euteleostomi</taxon>
        <taxon>Actinopterygii</taxon>
        <taxon>Neopterygii</taxon>
        <taxon>Teleostei</taxon>
        <taxon>Neoteleostei</taxon>
        <taxon>Acanthomorphata</taxon>
        <taxon>Eupercaria</taxon>
        <taxon>Perciformes</taxon>
        <taxon>Percoidei</taxon>
        <taxon>Percidae</taxon>
        <taxon>Percinae</taxon>
        <taxon>Perca</taxon>
    </lineage>
</organism>
<feature type="domain" description="Pyrin" evidence="2">
    <location>
        <begin position="1"/>
        <end position="90"/>
    </location>
</feature>
<dbReference type="OrthoDB" id="8960663at2759"/>
<accession>A0A6A5FIC9</accession>
<evidence type="ECO:0000256" key="1">
    <source>
        <dbReference type="SAM" id="MobiDB-lite"/>
    </source>
</evidence>
<feature type="region of interest" description="Disordered" evidence="1">
    <location>
        <begin position="301"/>
        <end position="339"/>
    </location>
</feature>
<dbReference type="AlphaFoldDB" id="A0A6A5FIC9"/>
<feature type="compositionally biased region" description="Gly residues" evidence="1">
    <location>
        <begin position="330"/>
        <end position="339"/>
    </location>
</feature>
<proteinExistence type="predicted"/>
<keyword evidence="4" id="KW-1185">Reference proteome</keyword>
<evidence type="ECO:0000313" key="4">
    <source>
        <dbReference type="Proteomes" id="UP000465112"/>
    </source>
</evidence>